<evidence type="ECO:0000256" key="2">
    <source>
        <dbReference type="ARBA" id="ARBA00022679"/>
    </source>
</evidence>
<reference evidence="5 6" key="1">
    <citation type="submission" date="2024-06" db="EMBL/GenBank/DDBJ databases">
        <title>Genomic Encyclopedia of Type Strains, Phase IV (KMG-IV): sequencing the most valuable type-strain genomes for metagenomic binning, comparative biology and taxonomic classification.</title>
        <authorList>
            <person name="Goeker M."/>
        </authorList>
    </citation>
    <scope>NUCLEOTIDE SEQUENCE [LARGE SCALE GENOMIC DNA]</scope>
    <source>
        <strain evidence="5 6">DSM 15349</strain>
    </source>
</reference>
<evidence type="ECO:0000313" key="6">
    <source>
        <dbReference type="Proteomes" id="UP001549055"/>
    </source>
</evidence>
<proteinExistence type="predicted"/>
<dbReference type="PANTHER" id="PTHR22916:SF51">
    <property type="entry name" value="GLYCOSYLTRANSFERASE EPSH-RELATED"/>
    <property type="match status" value="1"/>
</dbReference>
<comment type="caution">
    <text evidence="5">The sequence shown here is derived from an EMBL/GenBank/DDBJ whole genome shotgun (WGS) entry which is preliminary data.</text>
</comment>
<dbReference type="Proteomes" id="UP001549055">
    <property type="component" value="Unassembled WGS sequence"/>
</dbReference>
<evidence type="ECO:0000259" key="4">
    <source>
        <dbReference type="Pfam" id="PF00535"/>
    </source>
</evidence>
<accession>A0ABV2JKR4</accession>
<keyword evidence="1" id="KW-0328">Glycosyltransferase</keyword>
<dbReference type="InterPro" id="IPR001173">
    <property type="entry name" value="Glyco_trans_2-like"/>
</dbReference>
<keyword evidence="3" id="KW-0472">Membrane</keyword>
<dbReference type="Pfam" id="PF00535">
    <property type="entry name" value="Glycos_transf_2"/>
    <property type="match status" value="1"/>
</dbReference>
<sequence>MAKLSVIVPVYNVENYLRRCLDSILQQTYKDIEIIVVDDGSTDDSAQIIKQYVEENSNIIAIYSSNKGVSHARNLGIQHSNGEYIIFVDSDDYILPTFCEKMLQYTQYDLVICHYERKDYCPKTANQLGLESNILVNFPNFLILFESKLLNPPVCRLYSRDLISVFFDENLEYGEDLLFNIEYVKNCSRIKLLDDVLYYYEYNPNSITSTYQEKRVAEIKKVTYKCLDVVTEIFGKNINYHFIVEYYFVCQYVLLQQLIFSKQYSFKEKRRFVKDALAKFDAWLMTERKKVSFKSSTIKLFSMFLNMKNPLLLIIFVQMQIFFVNRKKRK</sequence>
<dbReference type="InterPro" id="IPR029044">
    <property type="entry name" value="Nucleotide-diphossugar_trans"/>
</dbReference>
<protein>
    <submittedName>
        <fullName evidence="5">Glycosyltransferase involved in cell wall biosynthesis</fullName>
    </submittedName>
</protein>
<keyword evidence="3" id="KW-0812">Transmembrane</keyword>
<dbReference type="CDD" id="cd00761">
    <property type="entry name" value="Glyco_tranf_GTA_type"/>
    <property type="match status" value="1"/>
</dbReference>
<name>A0ABV2JKR4_9STRE</name>
<gene>
    <name evidence="5" type="ORF">ABID27_001116</name>
</gene>
<keyword evidence="6" id="KW-1185">Reference proteome</keyword>
<keyword evidence="2" id="KW-0808">Transferase</keyword>
<evidence type="ECO:0000256" key="3">
    <source>
        <dbReference type="SAM" id="Phobius"/>
    </source>
</evidence>
<dbReference type="EMBL" id="JBEPMK010000003">
    <property type="protein sequence ID" value="MET3644492.1"/>
    <property type="molecule type" value="Genomic_DNA"/>
</dbReference>
<feature type="transmembrane region" description="Helical" evidence="3">
    <location>
        <begin position="300"/>
        <end position="324"/>
    </location>
</feature>
<feature type="domain" description="Glycosyltransferase 2-like" evidence="4">
    <location>
        <begin position="5"/>
        <end position="163"/>
    </location>
</feature>
<organism evidence="5 6">
    <name type="scientific">Streptococcus gallinaceus</name>
    <dbReference type="NCBI Taxonomy" id="165758"/>
    <lineage>
        <taxon>Bacteria</taxon>
        <taxon>Bacillati</taxon>
        <taxon>Bacillota</taxon>
        <taxon>Bacilli</taxon>
        <taxon>Lactobacillales</taxon>
        <taxon>Streptococcaceae</taxon>
        <taxon>Streptococcus</taxon>
    </lineage>
</organism>
<dbReference type="PANTHER" id="PTHR22916">
    <property type="entry name" value="GLYCOSYLTRANSFERASE"/>
    <property type="match status" value="1"/>
</dbReference>
<dbReference type="SUPFAM" id="SSF53448">
    <property type="entry name" value="Nucleotide-diphospho-sugar transferases"/>
    <property type="match status" value="1"/>
</dbReference>
<dbReference type="Gene3D" id="3.90.550.10">
    <property type="entry name" value="Spore Coat Polysaccharide Biosynthesis Protein SpsA, Chain A"/>
    <property type="match status" value="1"/>
</dbReference>
<keyword evidence="3" id="KW-1133">Transmembrane helix</keyword>
<evidence type="ECO:0000256" key="1">
    <source>
        <dbReference type="ARBA" id="ARBA00022676"/>
    </source>
</evidence>
<evidence type="ECO:0000313" key="5">
    <source>
        <dbReference type="EMBL" id="MET3644492.1"/>
    </source>
</evidence>
<dbReference type="RefSeq" id="WP_354280827.1">
    <property type="nucleotide sequence ID" value="NZ_JBEPMK010000003.1"/>
</dbReference>